<feature type="domain" description="B12-binding" evidence="6">
    <location>
        <begin position="160"/>
        <end position="294"/>
    </location>
</feature>
<dbReference type="RefSeq" id="WP_132113731.1">
    <property type="nucleotide sequence ID" value="NZ_SLWS01000002.1"/>
</dbReference>
<name>A0A4R2JPQ7_9PSEU</name>
<dbReference type="NCBIfam" id="TIGR03975">
    <property type="entry name" value="rSAM_ocin_1"/>
    <property type="match status" value="1"/>
</dbReference>
<reference evidence="7 8" key="1">
    <citation type="submission" date="2019-03" db="EMBL/GenBank/DDBJ databases">
        <title>Genomic Encyclopedia of Type Strains, Phase IV (KMG-IV): sequencing the most valuable type-strain genomes for metagenomic binning, comparative biology and taxonomic classification.</title>
        <authorList>
            <person name="Goeker M."/>
        </authorList>
    </citation>
    <scope>NUCLEOTIDE SEQUENCE [LARGE SCALE GENOMIC DNA]</scope>
    <source>
        <strain evidence="7 8">DSM 45934</strain>
    </source>
</reference>
<comment type="caution">
    <text evidence="7">The sequence shown here is derived from an EMBL/GenBank/DDBJ whole genome shotgun (WGS) entry which is preliminary data.</text>
</comment>
<sequence>MSRGSDLRRLLVGVLTDAELRAALLDEGVTAAERWGLRLSDAQRAGLDRNIDALRRNPLGWEHLVDRDVPANLSLAAAKAKADASTPVAFVVMPYAEVRWPALGVSLLQAALRRTGLDSDVVYVNVDWADTIGHPLYDRVGVSSPTTSLSGEWIFADLVNEPAGIGAIEDYVNDVLLGDHASYFKFNLMFRMGELRALSGPFIQRLADDPVWARYQVVAFTTTFQQNAASLALARGLKKAHPGLTVVFGGANCEGTMGESLLRNYPELDFVFQGEAEERFPRFVADLVAGRRDFVATDPTWKSASKRLPDGRALIRCQPVANIEDVPMPSYGDYFARLAATDELAGTSLVSTAAIPFETSRGCWWGEKHHCTFCGLNGQTMSFRSKDPDRALDELRGLVSTYGDPAGTPQILVVDNILDYRYLDTFIPRLAESELDVALHYEVKANLRHDQLVRLAGAGVRHLQPGIESLNDRVLGLMRKGTTRLRNIQLLKWCMETGIAPFWNYLHGFPGEQDSDYLDLPELCGLLTHLRPPDGVGPARADRFSPFFVTPRELGIRELLREKAYDTVYADLTPADRTDIAYHFKIVSETPLASKAAVAALTRAIDWWRAVHPSSTLTARWEVDHVVVLDGRTVSPAEDGAPARRIDLTPVQSAVLLAIDKVRGGNAVVRDVRRRMPGADAESALAALMDWQLAIRDGDNYLGLPVLDRTSGLPGTEQEEERETRRINVPLHVVSS</sequence>
<dbReference type="InterPro" id="IPR006158">
    <property type="entry name" value="Cobalamin-bd"/>
</dbReference>
<gene>
    <name evidence="7" type="ORF">EV192_102300</name>
</gene>
<evidence type="ECO:0000313" key="7">
    <source>
        <dbReference type="EMBL" id="TCO62163.1"/>
    </source>
</evidence>
<organism evidence="7 8">
    <name type="scientific">Actinocrispum wychmicini</name>
    <dbReference type="NCBI Taxonomy" id="1213861"/>
    <lineage>
        <taxon>Bacteria</taxon>
        <taxon>Bacillati</taxon>
        <taxon>Actinomycetota</taxon>
        <taxon>Actinomycetes</taxon>
        <taxon>Pseudonocardiales</taxon>
        <taxon>Pseudonocardiaceae</taxon>
        <taxon>Actinocrispum</taxon>
    </lineage>
</organism>
<dbReference type="SUPFAM" id="SSF102114">
    <property type="entry name" value="Radical SAM enzymes"/>
    <property type="match status" value="1"/>
</dbReference>
<keyword evidence="5" id="KW-0411">Iron-sulfur</keyword>
<dbReference type="Proteomes" id="UP000295680">
    <property type="component" value="Unassembled WGS sequence"/>
</dbReference>
<dbReference type="OrthoDB" id="9801424at2"/>
<dbReference type="Pfam" id="PF04055">
    <property type="entry name" value="Radical_SAM"/>
    <property type="match status" value="1"/>
</dbReference>
<dbReference type="InterPro" id="IPR058240">
    <property type="entry name" value="rSAM_sf"/>
</dbReference>
<dbReference type="PANTHER" id="PTHR43409:SF7">
    <property type="entry name" value="BLL1977 PROTEIN"/>
    <property type="match status" value="1"/>
</dbReference>
<evidence type="ECO:0000313" key="8">
    <source>
        <dbReference type="Proteomes" id="UP000295680"/>
    </source>
</evidence>
<dbReference type="InterPro" id="IPR007197">
    <property type="entry name" value="rSAM"/>
</dbReference>
<dbReference type="Gene3D" id="3.40.50.280">
    <property type="entry name" value="Cobalamin-binding domain"/>
    <property type="match status" value="1"/>
</dbReference>
<dbReference type="GO" id="GO:0005829">
    <property type="term" value="C:cytosol"/>
    <property type="evidence" value="ECO:0007669"/>
    <property type="project" value="TreeGrafter"/>
</dbReference>
<dbReference type="SFLD" id="SFLDS00029">
    <property type="entry name" value="Radical_SAM"/>
    <property type="match status" value="1"/>
</dbReference>
<evidence type="ECO:0000256" key="4">
    <source>
        <dbReference type="ARBA" id="ARBA00023004"/>
    </source>
</evidence>
<evidence type="ECO:0000256" key="3">
    <source>
        <dbReference type="ARBA" id="ARBA00022723"/>
    </source>
</evidence>
<dbReference type="EMBL" id="SLWS01000002">
    <property type="protein sequence ID" value="TCO62163.1"/>
    <property type="molecule type" value="Genomic_DNA"/>
</dbReference>
<dbReference type="GO" id="GO:0031419">
    <property type="term" value="F:cobalamin binding"/>
    <property type="evidence" value="ECO:0007669"/>
    <property type="project" value="InterPro"/>
</dbReference>
<protein>
    <submittedName>
        <fullName evidence="7">Ribosomal peptide maturation radical SAM protein 1</fullName>
    </submittedName>
</protein>
<evidence type="ECO:0000259" key="6">
    <source>
        <dbReference type="PROSITE" id="PS51332"/>
    </source>
</evidence>
<evidence type="ECO:0000256" key="2">
    <source>
        <dbReference type="ARBA" id="ARBA00022691"/>
    </source>
</evidence>
<dbReference type="InterPro" id="IPR023404">
    <property type="entry name" value="rSAM_horseshoe"/>
</dbReference>
<dbReference type="GO" id="GO:0051536">
    <property type="term" value="F:iron-sulfur cluster binding"/>
    <property type="evidence" value="ECO:0007669"/>
    <property type="project" value="UniProtKB-KW"/>
</dbReference>
<accession>A0A4R2JPQ7</accession>
<evidence type="ECO:0000256" key="5">
    <source>
        <dbReference type="ARBA" id="ARBA00023014"/>
    </source>
</evidence>
<dbReference type="PANTHER" id="PTHR43409">
    <property type="entry name" value="ANAEROBIC MAGNESIUM-PROTOPORPHYRIN IX MONOMETHYL ESTER CYCLASE-RELATED"/>
    <property type="match status" value="1"/>
</dbReference>
<comment type="cofactor">
    <cofactor evidence="1">
        <name>[4Fe-4S] cluster</name>
        <dbReference type="ChEBI" id="CHEBI:49883"/>
    </cofactor>
</comment>
<dbReference type="GO" id="GO:0046872">
    <property type="term" value="F:metal ion binding"/>
    <property type="evidence" value="ECO:0007669"/>
    <property type="project" value="UniProtKB-KW"/>
</dbReference>
<dbReference type="InterPro" id="IPR051198">
    <property type="entry name" value="BchE-like"/>
</dbReference>
<dbReference type="SFLD" id="SFLDF00324">
    <property type="entry name" value="bacteriocin_maturation"/>
    <property type="match status" value="1"/>
</dbReference>
<evidence type="ECO:0000256" key="1">
    <source>
        <dbReference type="ARBA" id="ARBA00001966"/>
    </source>
</evidence>
<dbReference type="Gene3D" id="3.80.30.20">
    <property type="entry name" value="tm_1862 like domain"/>
    <property type="match status" value="1"/>
</dbReference>
<dbReference type="GO" id="GO:0003824">
    <property type="term" value="F:catalytic activity"/>
    <property type="evidence" value="ECO:0007669"/>
    <property type="project" value="InterPro"/>
</dbReference>
<dbReference type="InterPro" id="IPR006638">
    <property type="entry name" value="Elp3/MiaA/NifB-like_rSAM"/>
</dbReference>
<keyword evidence="4" id="KW-0408">Iron</keyword>
<keyword evidence="2" id="KW-0949">S-adenosyl-L-methionine</keyword>
<dbReference type="SMART" id="SM00729">
    <property type="entry name" value="Elp3"/>
    <property type="match status" value="1"/>
</dbReference>
<dbReference type="AlphaFoldDB" id="A0A4R2JPQ7"/>
<dbReference type="SFLD" id="SFLDG01082">
    <property type="entry name" value="B12-binding_domain_containing"/>
    <property type="match status" value="1"/>
</dbReference>
<proteinExistence type="predicted"/>
<keyword evidence="8" id="KW-1185">Reference proteome</keyword>
<dbReference type="PROSITE" id="PS51332">
    <property type="entry name" value="B12_BINDING"/>
    <property type="match status" value="1"/>
</dbReference>
<keyword evidence="3" id="KW-0479">Metal-binding</keyword>
<dbReference type="InterPro" id="IPR023984">
    <property type="entry name" value="rSAM_ocin_1"/>
</dbReference>
<dbReference type="CDD" id="cd01335">
    <property type="entry name" value="Radical_SAM"/>
    <property type="match status" value="1"/>
</dbReference>